<evidence type="ECO:0000256" key="7">
    <source>
        <dbReference type="ARBA" id="ARBA00022827"/>
    </source>
</evidence>
<sequence>MTVNQGNTAATEASSAAAFSIHPKDGFFLGAFEAMASPCEILIDTSDPLLARHITELACREAQRIEAKYSRYRQDSVISVINQSAGSQVAIDDETYRLLSFADTCYQLSDGMFDITSGVLGRAWKFDGSDNVPQAQAIKALLSHTGWQRVAVTAQSITLPAGMQLDLGGIGKEYAVDRVAGMLAAQIEGVSVVVNFGGDIQVTCRRQHDKPWFIGIENPLKTEQGETLVKIFQGGLATSGDARRFLLKEGKRYSHILNPKTGYPVENPPRSVTVAADTCTQAGLLSTLAMLQGKDAEAFLAGQGVTHWVYR</sequence>
<keyword evidence="5 11" id="KW-0808">Transferase</keyword>
<comment type="catalytic activity">
    <reaction evidence="10 11">
        <text>L-threonyl-[protein] + FAD = FMN-L-threonyl-[protein] + AMP + H(+)</text>
        <dbReference type="Rhea" id="RHEA:36847"/>
        <dbReference type="Rhea" id="RHEA-COMP:11060"/>
        <dbReference type="Rhea" id="RHEA-COMP:11061"/>
        <dbReference type="ChEBI" id="CHEBI:15378"/>
        <dbReference type="ChEBI" id="CHEBI:30013"/>
        <dbReference type="ChEBI" id="CHEBI:57692"/>
        <dbReference type="ChEBI" id="CHEBI:74257"/>
        <dbReference type="ChEBI" id="CHEBI:456215"/>
        <dbReference type="EC" id="2.7.1.180"/>
    </reaction>
</comment>
<evidence type="ECO:0000256" key="4">
    <source>
        <dbReference type="ARBA" id="ARBA00022630"/>
    </source>
</evidence>
<feature type="binding site" evidence="12">
    <location>
        <position position="169"/>
    </location>
    <ligand>
        <name>Mg(2+)</name>
        <dbReference type="ChEBI" id="CHEBI:18420"/>
    </ligand>
</feature>
<proteinExistence type="inferred from homology"/>
<reference evidence="13 14" key="1">
    <citation type="submission" date="2016-09" db="EMBL/GenBank/DDBJ databases">
        <title>Alteromonas lipolytica, a new species isolated from sea water.</title>
        <authorList>
            <person name="Wu Y.-H."/>
            <person name="Cheng H."/>
            <person name="Xu X.-W."/>
        </authorList>
    </citation>
    <scope>NUCLEOTIDE SEQUENCE [LARGE SCALE GENOMIC DNA]</scope>
    <source>
        <strain evidence="13 14">JW12</strain>
    </source>
</reference>
<feature type="binding site" evidence="12">
    <location>
        <position position="287"/>
    </location>
    <ligand>
        <name>Mg(2+)</name>
        <dbReference type="ChEBI" id="CHEBI:18420"/>
    </ligand>
</feature>
<accession>A0A1E8FJS1</accession>
<keyword evidence="6 11" id="KW-0479">Metal-binding</keyword>
<dbReference type="EC" id="2.7.1.180" evidence="2 11"/>
<organism evidence="13 14">
    <name type="scientific">Alteromonas lipolytica</name>
    <dbReference type="NCBI Taxonomy" id="1856405"/>
    <lineage>
        <taxon>Bacteria</taxon>
        <taxon>Pseudomonadati</taxon>
        <taxon>Pseudomonadota</taxon>
        <taxon>Gammaproteobacteria</taxon>
        <taxon>Alteromonadales</taxon>
        <taxon>Alteromonadaceae</taxon>
        <taxon>Alteromonas/Salinimonas group</taxon>
        <taxon>Alteromonas</taxon>
    </lineage>
</organism>
<comment type="similarity">
    <text evidence="1 11">Belongs to the ApbE family.</text>
</comment>
<evidence type="ECO:0000256" key="2">
    <source>
        <dbReference type="ARBA" id="ARBA00011955"/>
    </source>
</evidence>
<dbReference type="SUPFAM" id="SSF143631">
    <property type="entry name" value="ApbE-like"/>
    <property type="match status" value="1"/>
</dbReference>
<dbReference type="Gene3D" id="3.10.520.10">
    <property type="entry name" value="ApbE-like domains"/>
    <property type="match status" value="1"/>
</dbReference>
<evidence type="ECO:0000256" key="3">
    <source>
        <dbReference type="ARBA" id="ARBA00016337"/>
    </source>
</evidence>
<keyword evidence="4 11" id="KW-0285">Flavoprotein</keyword>
<dbReference type="InterPro" id="IPR024932">
    <property type="entry name" value="ApbE"/>
</dbReference>
<evidence type="ECO:0000256" key="11">
    <source>
        <dbReference type="PIRNR" id="PIRNR006268"/>
    </source>
</evidence>
<evidence type="ECO:0000256" key="9">
    <source>
        <dbReference type="ARBA" id="ARBA00031306"/>
    </source>
</evidence>
<dbReference type="PIRSF" id="PIRSF006268">
    <property type="entry name" value="ApbE"/>
    <property type="match status" value="1"/>
</dbReference>
<evidence type="ECO:0000256" key="12">
    <source>
        <dbReference type="PIRSR" id="PIRSR006268-2"/>
    </source>
</evidence>
<dbReference type="InterPro" id="IPR003374">
    <property type="entry name" value="ApbE-like_sf"/>
</dbReference>
<dbReference type="EMBL" id="MJIC01000002">
    <property type="protein sequence ID" value="OFI36187.1"/>
    <property type="molecule type" value="Genomic_DNA"/>
</dbReference>
<dbReference type="AlphaFoldDB" id="A0A1E8FJS1"/>
<evidence type="ECO:0000256" key="1">
    <source>
        <dbReference type="ARBA" id="ARBA00008282"/>
    </source>
</evidence>
<keyword evidence="7 11" id="KW-0274">FAD</keyword>
<gene>
    <name evidence="13" type="ORF">BFC17_08660</name>
</gene>
<dbReference type="RefSeq" id="WP_070174594.1">
    <property type="nucleotide sequence ID" value="NZ_BMJR01000007.1"/>
</dbReference>
<evidence type="ECO:0000256" key="6">
    <source>
        <dbReference type="ARBA" id="ARBA00022723"/>
    </source>
</evidence>
<dbReference type="Proteomes" id="UP000176037">
    <property type="component" value="Unassembled WGS sequence"/>
</dbReference>
<protein>
    <recommendedName>
        <fullName evidence="3 11">FAD:protein FMN transferase</fullName>
        <ecNumber evidence="2 11">2.7.1.180</ecNumber>
    </recommendedName>
    <alternativeName>
        <fullName evidence="9 11">Flavin transferase</fullName>
    </alternativeName>
</protein>
<keyword evidence="14" id="KW-1185">Reference proteome</keyword>
<evidence type="ECO:0000313" key="13">
    <source>
        <dbReference type="EMBL" id="OFI36187.1"/>
    </source>
</evidence>
<dbReference type="STRING" id="1856405.BFC17_08660"/>
<evidence type="ECO:0000256" key="5">
    <source>
        <dbReference type="ARBA" id="ARBA00022679"/>
    </source>
</evidence>
<keyword evidence="8 11" id="KW-0460">Magnesium</keyword>
<dbReference type="GO" id="GO:0046872">
    <property type="term" value="F:metal ion binding"/>
    <property type="evidence" value="ECO:0007669"/>
    <property type="project" value="UniProtKB-UniRule"/>
</dbReference>
<dbReference type="PANTHER" id="PTHR30040:SF2">
    <property type="entry name" value="FAD:PROTEIN FMN TRANSFERASE"/>
    <property type="match status" value="1"/>
</dbReference>
<dbReference type="Pfam" id="PF02424">
    <property type="entry name" value="ApbE"/>
    <property type="match status" value="1"/>
</dbReference>
<comment type="caution">
    <text evidence="13">The sequence shown here is derived from an EMBL/GenBank/DDBJ whole genome shotgun (WGS) entry which is preliminary data.</text>
</comment>
<dbReference type="GO" id="GO:0016740">
    <property type="term" value="F:transferase activity"/>
    <property type="evidence" value="ECO:0007669"/>
    <property type="project" value="UniProtKB-UniRule"/>
</dbReference>
<evidence type="ECO:0000256" key="10">
    <source>
        <dbReference type="ARBA" id="ARBA00048540"/>
    </source>
</evidence>
<evidence type="ECO:0000313" key="14">
    <source>
        <dbReference type="Proteomes" id="UP000176037"/>
    </source>
</evidence>
<evidence type="ECO:0000256" key="8">
    <source>
        <dbReference type="ARBA" id="ARBA00022842"/>
    </source>
</evidence>
<comment type="cofactor">
    <cofactor evidence="12">
        <name>Mg(2+)</name>
        <dbReference type="ChEBI" id="CHEBI:18420"/>
    </cofactor>
    <cofactor evidence="12">
        <name>Mn(2+)</name>
        <dbReference type="ChEBI" id="CHEBI:29035"/>
    </cofactor>
    <text evidence="12">Magnesium. Can also use manganese.</text>
</comment>
<dbReference type="PANTHER" id="PTHR30040">
    <property type="entry name" value="THIAMINE BIOSYNTHESIS LIPOPROTEIN APBE"/>
    <property type="match status" value="1"/>
</dbReference>
<name>A0A1E8FJS1_9ALTE</name>